<keyword evidence="1" id="KW-0106">Calcium</keyword>
<evidence type="ECO:0000256" key="2">
    <source>
        <dbReference type="SAM" id="MobiDB-lite"/>
    </source>
</evidence>
<organism evidence="4 5">
    <name type="scientific">Phialocephala subalpina</name>
    <dbReference type="NCBI Taxonomy" id="576137"/>
    <lineage>
        <taxon>Eukaryota</taxon>
        <taxon>Fungi</taxon>
        <taxon>Dikarya</taxon>
        <taxon>Ascomycota</taxon>
        <taxon>Pezizomycotina</taxon>
        <taxon>Leotiomycetes</taxon>
        <taxon>Helotiales</taxon>
        <taxon>Mollisiaceae</taxon>
        <taxon>Phialocephala</taxon>
        <taxon>Phialocephala fortinii species complex</taxon>
    </lineage>
</organism>
<sequence length="961" mass="109389">MSFGYSVGDFIAVVQLAYKVYDSCKSSVDEYKDIGRDVGNAHLVLSAIKRYWKAEESRGRNLIVAQQDDLKQLAGNSYGILEKIQEVLDKHRSLGYRGRVRDKLKWSLASFVRDIGPQRQSLQENTHALAIFNATLTAENASGVADQQNKVLEEHSQLLKFLVTRYFEYQTGVGNRVAPAFSQVAVKDIEEDEDDSWQNIDSELEAAGFSSITVKGNRGFIREWITTVIPDDDDKDTVLIAGSTIAEDDDNPPIAGVGDLTVSDTQKDVEVERKEPDAPKPPSRPASASSRRSQSSTWRELDTKNADYVAHMMAKVLKSKYGEDCDDLYKLPIKRAFYYLDWTDRGWISIAEVERYCHQAAEIAKFSLDDLDLGQLAKQMDVDDDNQVSLDELIEIVVTLRRLILESIIIVNANFGGRIEAGIQLKTFFDASVDESMLPFEWHNWHQSLSSRREYRHVLLHNILGRKQSIAPLQINLSNAAFVATGHCASQTAGALNKWRAALVSMPKEQAAEYTEALNNVLRATAKFHIFDARYLPTKLHLFDYCSERINIIPPEQLQDLVDCPAAELAELCRECWEVLDPILGFVYDLKLDGLKQAFLNTPSRGLVELSSTPLSLSEWRRLRMLERSRRIVHDLPRWDEMKKTLQKCHEWCQTHSTHLDTKAKFAIEIAKNLYHIQQEAIQKAAVHKIRIVDVSLRSLKQDHFRRDPSTFFGVRIDGIPINSASQVKSTTPSWYHGRYYEVSKESNVRLEFYNGKSYGKVSRFFVPKSLIGSFEFKVADITNFNGESTVTKRGPLNLPDYSTLKASTPQIWVTVHTYWETEKTDWGSTSTNNLANEIGLCPLPLGWEARRTKDNDVYFINLENWQSTACLWRATVPNNDTSTKLAPLPKGWAVFEVNGKVVYQNLKAEIMATPPEQDNKSTFQNIIRSKEYCQLVQFFPQYLIDQYEQDAKPVPRHPQA</sequence>
<feature type="region of interest" description="Disordered" evidence="2">
    <location>
        <begin position="243"/>
        <end position="299"/>
    </location>
</feature>
<dbReference type="InterPro" id="IPR036020">
    <property type="entry name" value="WW_dom_sf"/>
</dbReference>
<name>A0A1L7XVM4_9HELO</name>
<protein>
    <recommendedName>
        <fullName evidence="3">EF-hand domain-containing protein</fullName>
    </recommendedName>
</protein>
<dbReference type="STRING" id="576137.A0A1L7XVM4"/>
<dbReference type="AlphaFoldDB" id="A0A1L7XVM4"/>
<reference evidence="4 5" key="1">
    <citation type="submission" date="2016-03" db="EMBL/GenBank/DDBJ databases">
        <authorList>
            <person name="Ploux O."/>
        </authorList>
    </citation>
    <scope>NUCLEOTIDE SEQUENCE [LARGE SCALE GENOMIC DNA]</scope>
    <source>
        <strain evidence="4 5">UAMH 11012</strain>
    </source>
</reference>
<dbReference type="SUPFAM" id="SSF51045">
    <property type="entry name" value="WW domain"/>
    <property type="match status" value="1"/>
</dbReference>
<feature type="compositionally biased region" description="Basic and acidic residues" evidence="2">
    <location>
        <begin position="265"/>
        <end position="278"/>
    </location>
</feature>
<dbReference type="InterPro" id="IPR001202">
    <property type="entry name" value="WW_dom"/>
</dbReference>
<dbReference type="InterPro" id="IPR002048">
    <property type="entry name" value="EF_hand_dom"/>
</dbReference>
<dbReference type="Gene3D" id="1.10.238.10">
    <property type="entry name" value="EF-hand"/>
    <property type="match status" value="1"/>
</dbReference>
<dbReference type="SUPFAM" id="SSF47473">
    <property type="entry name" value="EF-hand"/>
    <property type="match status" value="1"/>
</dbReference>
<evidence type="ECO:0000313" key="5">
    <source>
        <dbReference type="Proteomes" id="UP000184330"/>
    </source>
</evidence>
<dbReference type="OrthoDB" id="3942885at2759"/>
<keyword evidence="5" id="KW-1185">Reference proteome</keyword>
<feature type="compositionally biased region" description="Low complexity" evidence="2">
    <location>
        <begin position="285"/>
        <end position="296"/>
    </location>
</feature>
<dbReference type="EMBL" id="FJOG01000065">
    <property type="protein sequence ID" value="CZR69086.1"/>
    <property type="molecule type" value="Genomic_DNA"/>
</dbReference>
<proteinExistence type="predicted"/>
<accession>A0A1L7XVM4</accession>
<dbReference type="InterPro" id="IPR018247">
    <property type="entry name" value="EF_Hand_1_Ca_BS"/>
</dbReference>
<dbReference type="GO" id="GO:0005509">
    <property type="term" value="F:calcium ion binding"/>
    <property type="evidence" value="ECO:0007669"/>
    <property type="project" value="InterPro"/>
</dbReference>
<evidence type="ECO:0000256" key="1">
    <source>
        <dbReference type="ARBA" id="ARBA00022837"/>
    </source>
</evidence>
<gene>
    <name evidence="4" type="ORF">PAC_18987</name>
</gene>
<feature type="domain" description="EF-hand" evidence="3">
    <location>
        <begin position="368"/>
        <end position="403"/>
    </location>
</feature>
<evidence type="ECO:0000259" key="3">
    <source>
        <dbReference type="PROSITE" id="PS50222"/>
    </source>
</evidence>
<dbReference type="InterPro" id="IPR011992">
    <property type="entry name" value="EF-hand-dom_pair"/>
</dbReference>
<dbReference type="PROSITE" id="PS00018">
    <property type="entry name" value="EF_HAND_1"/>
    <property type="match status" value="1"/>
</dbReference>
<dbReference type="CDD" id="cd00201">
    <property type="entry name" value="WW"/>
    <property type="match status" value="1"/>
</dbReference>
<evidence type="ECO:0000313" key="4">
    <source>
        <dbReference type="EMBL" id="CZR69086.1"/>
    </source>
</evidence>
<dbReference type="Proteomes" id="UP000184330">
    <property type="component" value="Unassembled WGS sequence"/>
</dbReference>
<dbReference type="PROSITE" id="PS50222">
    <property type="entry name" value="EF_HAND_2"/>
    <property type="match status" value="1"/>
</dbReference>